<dbReference type="AlphaFoldDB" id="A0A9X9XDD4"/>
<reference evidence="2" key="2">
    <citation type="journal article" date="2021" name="Syst. Appl. Microbiol.">
        <title>Roseomonas hellenica sp. nov., isolated from roots of wild-growing Alkanna tinctoria.</title>
        <authorList>
            <person name="Rat A."/>
            <person name="Naranjo H.D."/>
            <person name="Lebbe L."/>
            <person name="Cnockaert M."/>
            <person name="Krigas N."/>
            <person name="Grigoriadou K."/>
            <person name="Maloupa E."/>
            <person name="Willems A."/>
        </authorList>
    </citation>
    <scope>NUCLEOTIDE SEQUENCE</scope>
    <source>
        <strain evidence="2">LMG 31228</strain>
    </source>
</reference>
<dbReference type="SUPFAM" id="SSF53756">
    <property type="entry name" value="UDP-Glycosyltransferase/glycogen phosphorylase"/>
    <property type="match status" value="1"/>
</dbReference>
<dbReference type="Gene3D" id="3.40.50.2000">
    <property type="entry name" value="Glycogen Phosphorylase B"/>
    <property type="match status" value="2"/>
</dbReference>
<proteinExistence type="predicted"/>
<evidence type="ECO:0000259" key="1">
    <source>
        <dbReference type="Pfam" id="PF13439"/>
    </source>
</evidence>
<protein>
    <submittedName>
        <fullName evidence="2">Glycosyltransferase family 4 protein</fullName>
    </submittedName>
</protein>
<dbReference type="PANTHER" id="PTHR45947:SF13">
    <property type="entry name" value="TRANSFERASE"/>
    <property type="match status" value="1"/>
</dbReference>
<feature type="domain" description="Glycosyltransferase subfamily 4-like N-terminal" evidence="1">
    <location>
        <begin position="77"/>
        <end position="216"/>
    </location>
</feature>
<name>A0A9X9XDD4_9PROT</name>
<comment type="caution">
    <text evidence="2">The sequence shown here is derived from an EMBL/GenBank/DDBJ whole genome shotgun (WGS) entry which is preliminary data.</text>
</comment>
<dbReference type="Pfam" id="PF13692">
    <property type="entry name" value="Glyco_trans_1_4"/>
    <property type="match status" value="1"/>
</dbReference>
<dbReference type="RefSeq" id="WP_211847245.1">
    <property type="nucleotide sequence ID" value="NZ_JAAEDL010000013.1"/>
</dbReference>
<gene>
    <name evidence="2" type="ORF">GXW74_14595</name>
</gene>
<dbReference type="EMBL" id="JAAEDL010000013">
    <property type="protein sequence ID" value="MBR0681720.1"/>
    <property type="molecule type" value="Genomic_DNA"/>
</dbReference>
<dbReference type="GO" id="GO:0016757">
    <property type="term" value="F:glycosyltransferase activity"/>
    <property type="evidence" value="ECO:0007669"/>
    <property type="project" value="TreeGrafter"/>
</dbReference>
<reference evidence="2" key="1">
    <citation type="submission" date="2020-01" db="EMBL/GenBank/DDBJ databases">
        <authorList>
            <person name="Rat A."/>
        </authorList>
    </citation>
    <scope>NUCLEOTIDE SEQUENCE</scope>
    <source>
        <strain evidence="2">LMG 31228</strain>
    </source>
</reference>
<dbReference type="Pfam" id="PF13439">
    <property type="entry name" value="Glyco_transf_4"/>
    <property type="match status" value="1"/>
</dbReference>
<keyword evidence="3" id="KW-1185">Reference proteome</keyword>
<dbReference type="Proteomes" id="UP001138709">
    <property type="component" value="Unassembled WGS sequence"/>
</dbReference>
<accession>A0A9X9XDD4</accession>
<sequence>MRVLFLTHNHPRLQPGGTEAFAHGLFRALRDMIGVQGLFLAGTTELLRERRPGTLLQAAGAASDEMLVSLDHFDRFYLSQGDVYGLASLAPMIERLAPDVVHLHHPLLWGMEGIDMLRRAAPRAAMVATLHDYFCLCPREGQLLTADGRLCHGPSPDSCRRCLPDRHGSDFTLRDLGIRSSFAAFDALLAPSEFLRGRFAAAGWDAARIRVMRNAVAAAQPAPPRASPDGRRDRFAVFGNVNRFKGTLAALVASARLSREGVAHRLDIHGGTTWTSEEFRAEFAAALDAAPEAAHRGAYAPEEMATRMAAADWVVVPSIWWENAPLVVLEAFRHGRPVICGDVGGMAESVRDGVDGLHAPVGDAAGLAGVLRHAADTPGLWERLRAGIRPPPDFAAAAAAHLELYRDLVSSRTRRTPHAIRSRIPAAPC</sequence>
<dbReference type="InterPro" id="IPR028098">
    <property type="entry name" value="Glyco_trans_4-like_N"/>
</dbReference>
<evidence type="ECO:0000313" key="2">
    <source>
        <dbReference type="EMBL" id="MBR0681720.1"/>
    </source>
</evidence>
<organism evidence="2 3">
    <name type="scientific">Neoroseomonas eburnea</name>
    <dbReference type="NCBI Taxonomy" id="1346889"/>
    <lineage>
        <taxon>Bacteria</taxon>
        <taxon>Pseudomonadati</taxon>
        <taxon>Pseudomonadota</taxon>
        <taxon>Alphaproteobacteria</taxon>
        <taxon>Acetobacterales</taxon>
        <taxon>Acetobacteraceae</taxon>
        <taxon>Neoroseomonas</taxon>
    </lineage>
</organism>
<evidence type="ECO:0000313" key="3">
    <source>
        <dbReference type="Proteomes" id="UP001138709"/>
    </source>
</evidence>
<dbReference type="InterPro" id="IPR050194">
    <property type="entry name" value="Glycosyltransferase_grp1"/>
</dbReference>
<dbReference type="PANTHER" id="PTHR45947">
    <property type="entry name" value="SULFOQUINOVOSYL TRANSFERASE SQD2"/>
    <property type="match status" value="1"/>
</dbReference>
<dbReference type="CDD" id="cd03823">
    <property type="entry name" value="GT4_ExpE7-like"/>
    <property type="match status" value="1"/>
</dbReference>